<dbReference type="RefSeq" id="WP_046087852.1">
    <property type="nucleotide sequence ID" value="NZ_LAKD02000035.1"/>
</dbReference>
<name>A0A1V4D5J1_9ACTN</name>
<accession>A0A1V4D5J1</accession>
<reference evidence="2" key="1">
    <citation type="submission" date="2016-12" db="EMBL/GenBank/DDBJ databases">
        <title>Genome sequence of Streptomyces antioxidans MUSC 164.</title>
        <authorList>
            <person name="Lee L.-H."/>
            <person name="Ser H.-L."/>
        </authorList>
    </citation>
    <scope>NUCLEOTIDE SEQUENCE [LARGE SCALE GENOMIC DNA]</scope>
    <source>
        <strain evidence="2">MUSC 164</strain>
    </source>
</reference>
<dbReference type="CDD" id="cd07951">
    <property type="entry name" value="ED_3B_N_AMMECR1"/>
    <property type="match status" value="1"/>
</dbReference>
<comment type="caution">
    <text evidence="2">The sequence shown here is derived from an EMBL/GenBank/DDBJ whole genome shotgun (WGS) entry which is preliminary data.</text>
</comment>
<proteinExistence type="predicted"/>
<keyword evidence="3" id="KW-1185">Reference proteome</keyword>
<dbReference type="AlphaFoldDB" id="A0A1V4D5J1"/>
<dbReference type="OrthoDB" id="4543339at2"/>
<evidence type="ECO:0000313" key="3">
    <source>
        <dbReference type="Proteomes" id="UP000033615"/>
    </source>
</evidence>
<dbReference type="Gene3D" id="3.40.830.10">
    <property type="entry name" value="LigB-like"/>
    <property type="match status" value="1"/>
</dbReference>
<feature type="compositionally biased region" description="Gly residues" evidence="1">
    <location>
        <begin position="90"/>
        <end position="102"/>
    </location>
</feature>
<protein>
    <recommendedName>
        <fullName evidence="4">Extradiol ring-cleavage dioxygenase class III enzyme subunit B domain-containing protein</fullName>
    </recommendedName>
</protein>
<evidence type="ECO:0008006" key="4">
    <source>
        <dbReference type="Google" id="ProtNLM"/>
    </source>
</evidence>
<dbReference type="SUPFAM" id="SSF53213">
    <property type="entry name" value="LigB-like"/>
    <property type="match status" value="1"/>
</dbReference>
<evidence type="ECO:0000256" key="1">
    <source>
        <dbReference type="SAM" id="MobiDB-lite"/>
    </source>
</evidence>
<organism evidence="2 3">
    <name type="scientific">Streptomyces antioxidans</name>
    <dbReference type="NCBI Taxonomy" id="1507734"/>
    <lineage>
        <taxon>Bacteria</taxon>
        <taxon>Bacillati</taxon>
        <taxon>Actinomycetota</taxon>
        <taxon>Actinomycetes</taxon>
        <taxon>Kitasatosporales</taxon>
        <taxon>Streptomycetaceae</taxon>
        <taxon>Streptomyces</taxon>
    </lineage>
</organism>
<dbReference type="EMBL" id="LAKD02000035">
    <property type="protein sequence ID" value="OPF79751.1"/>
    <property type="molecule type" value="Genomic_DNA"/>
</dbReference>
<sequence length="270" mass="26816">MLIAAAVCPCPPLLVPEVAAGAAAELDGLRAECFEVIRALAAAGPERLIVVGPADRAGRGRHAQGAAGSFRGFGVDVDVRLAVPVAGGGVPGGDAVPGGDGASGRDDGASGGGDAADGGSSRSLPTSLAVGAWLLEHAGWDPAVPVEGLGVGEPLAPERCIEVGRELAGRAERVALLVMGDGTACRTLKAPGYLDERAAAFDAELARSLAAADTGALAALDEELAYELKAAGRAPLQVLAGAGAGARLKGELRYDEAPYGVGYFVASWSS</sequence>
<feature type="region of interest" description="Disordered" evidence="1">
    <location>
        <begin position="90"/>
        <end position="123"/>
    </location>
</feature>
<dbReference type="Proteomes" id="UP000033615">
    <property type="component" value="Unassembled WGS sequence"/>
</dbReference>
<evidence type="ECO:0000313" key="2">
    <source>
        <dbReference type="EMBL" id="OPF79751.1"/>
    </source>
</evidence>
<gene>
    <name evidence="2" type="ORF">VT50_0215200</name>
</gene>